<evidence type="ECO:0000313" key="3">
    <source>
        <dbReference type="Proteomes" id="UP000591131"/>
    </source>
</evidence>
<sequence>MKQAFFAVLAPLLCAGYTKPHGVLRRLDSAPYGNPEGHCVFDMESGQVKNCTCPSGEIPLTYMNSQACGTSPCQDDSDCPLPPKGVTAGHHCYSSRMPSACMLVCQEGEVCQTGATCIDGLCVFAH</sequence>
<evidence type="ECO:0000256" key="1">
    <source>
        <dbReference type="SAM" id="SignalP"/>
    </source>
</evidence>
<evidence type="ECO:0000313" key="2">
    <source>
        <dbReference type="EMBL" id="KAF4655933.1"/>
    </source>
</evidence>
<name>A0A7J6L9R0_PERCH</name>
<dbReference type="Proteomes" id="UP000591131">
    <property type="component" value="Unassembled WGS sequence"/>
</dbReference>
<dbReference type="EMBL" id="JAAPAO010000628">
    <property type="protein sequence ID" value="KAF4655933.1"/>
    <property type="molecule type" value="Genomic_DNA"/>
</dbReference>
<organism evidence="2 3">
    <name type="scientific">Perkinsus chesapeaki</name>
    <name type="common">Clam parasite</name>
    <name type="synonym">Perkinsus andrewsi</name>
    <dbReference type="NCBI Taxonomy" id="330153"/>
    <lineage>
        <taxon>Eukaryota</taxon>
        <taxon>Sar</taxon>
        <taxon>Alveolata</taxon>
        <taxon>Perkinsozoa</taxon>
        <taxon>Perkinsea</taxon>
        <taxon>Perkinsida</taxon>
        <taxon>Perkinsidae</taxon>
        <taxon>Perkinsus</taxon>
    </lineage>
</organism>
<gene>
    <name evidence="2" type="ORF">FOL47_009215</name>
</gene>
<comment type="caution">
    <text evidence="2">The sequence shown here is derived from an EMBL/GenBank/DDBJ whole genome shotgun (WGS) entry which is preliminary data.</text>
</comment>
<dbReference type="AlphaFoldDB" id="A0A7J6L9R0"/>
<reference evidence="2 3" key="1">
    <citation type="submission" date="2020-04" db="EMBL/GenBank/DDBJ databases">
        <title>Perkinsus chesapeaki whole genome sequence.</title>
        <authorList>
            <person name="Bogema D.R."/>
        </authorList>
    </citation>
    <scope>NUCLEOTIDE SEQUENCE [LARGE SCALE GENOMIC DNA]</scope>
    <source>
        <strain evidence="2">ATCC PRA-425</strain>
    </source>
</reference>
<keyword evidence="3" id="KW-1185">Reference proteome</keyword>
<accession>A0A7J6L9R0</accession>
<proteinExistence type="predicted"/>
<protein>
    <submittedName>
        <fullName evidence="2">Uncharacterized protein</fullName>
    </submittedName>
</protein>
<keyword evidence="1" id="KW-0732">Signal</keyword>
<feature type="chain" id="PRO_5029525552" evidence="1">
    <location>
        <begin position="21"/>
        <end position="126"/>
    </location>
</feature>
<feature type="signal peptide" evidence="1">
    <location>
        <begin position="1"/>
        <end position="20"/>
    </location>
</feature>